<reference evidence="8" key="2">
    <citation type="submission" date="2024-01" db="EMBL/GenBank/DDBJ databases">
        <title>Roseobacter fucihabitans sp. nov., isolated from the brown alga Fucus spiralis.</title>
        <authorList>
            <person name="Hahnke S."/>
            <person name="Berger M."/>
            <person name="Schlingloff A."/>
            <person name="Athale I."/>
            <person name="Neumann-Schaal M."/>
            <person name="Adenaya A."/>
            <person name="Poehlein A."/>
            <person name="Daniel R."/>
            <person name="Pertersen J."/>
            <person name="Brinkhoff T."/>
        </authorList>
    </citation>
    <scope>NUCLEOTIDE SEQUENCE [LARGE SCALE GENOMIC DNA]</scope>
    <source>
        <strain evidence="8">B14</strain>
    </source>
</reference>
<dbReference type="Pfam" id="PF02614">
    <property type="entry name" value="UxaC"/>
    <property type="match status" value="1"/>
</dbReference>
<name>A0ABZ2BSC3_9RHOB</name>
<organism evidence="7 8">
    <name type="scientific">Roseobacter fucihabitans</name>
    <dbReference type="NCBI Taxonomy" id="1537242"/>
    <lineage>
        <taxon>Bacteria</taxon>
        <taxon>Pseudomonadati</taxon>
        <taxon>Pseudomonadota</taxon>
        <taxon>Alphaproteobacteria</taxon>
        <taxon>Rhodobacterales</taxon>
        <taxon>Roseobacteraceae</taxon>
        <taxon>Roseobacter</taxon>
    </lineage>
</organism>
<proteinExistence type="inferred from homology"/>
<reference evidence="7 8" key="1">
    <citation type="submission" date="2015-07" db="EMBL/GenBank/DDBJ databases">
        <authorList>
            <person name="Voget S."/>
            <person name="Dogs M."/>
            <person name="Brinkhoff T.H."/>
            <person name="Daniel R."/>
        </authorList>
    </citation>
    <scope>NUCLEOTIDE SEQUENCE [LARGE SCALE GENOMIC DNA]</scope>
    <source>
        <strain evidence="7 8">B14</strain>
    </source>
</reference>
<dbReference type="Gene3D" id="1.10.2020.10">
    <property type="entry name" value="uronate isomerase, domain 2, chain A"/>
    <property type="match status" value="1"/>
</dbReference>
<keyword evidence="6 7" id="KW-0413">Isomerase</keyword>
<evidence type="ECO:0000256" key="4">
    <source>
        <dbReference type="ARBA" id="ARBA00012546"/>
    </source>
</evidence>
<comment type="similarity">
    <text evidence="3">Belongs to the metallo-dependent hydrolases superfamily. Uronate isomerase family.</text>
</comment>
<comment type="catalytic activity">
    <reaction evidence="1">
        <text>D-glucuronate = D-fructuronate</text>
        <dbReference type="Rhea" id="RHEA:13049"/>
        <dbReference type="ChEBI" id="CHEBI:58720"/>
        <dbReference type="ChEBI" id="CHEBI:59863"/>
        <dbReference type="EC" id="5.3.1.12"/>
    </reaction>
</comment>
<evidence type="ECO:0000256" key="1">
    <source>
        <dbReference type="ARBA" id="ARBA00001165"/>
    </source>
</evidence>
<evidence type="ECO:0000313" key="7">
    <source>
        <dbReference type="EMBL" id="WVX48221.1"/>
    </source>
</evidence>
<comment type="pathway">
    <text evidence="2">Carbohydrate metabolism; pentose and glucuronate interconversion.</text>
</comment>
<dbReference type="InterPro" id="IPR003766">
    <property type="entry name" value="Uronate_isomerase"/>
</dbReference>
<dbReference type="NCBIfam" id="NF002794">
    <property type="entry name" value="PRK02925.1"/>
    <property type="match status" value="1"/>
</dbReference>
<keyword evidence="8" id="KW-1185">Reference proteome</keyword>
<evidence type="ECO:0000256" key="5">
    <source>
        <dbReference type="ARBA" id="ARBA00020555"/>
    </source>
</evidence>
<evidence type="ECO:0000313" key="8">
    <source>
        <dbReference type="Proteomes" id="UP001318682"/>
    </source>
</evidence>
<evidence type="ECO:0000256" key="3">
    <source>
        <dbReference type="ARBA" id="ARBA00008397"/>
    </source>
</evidence>
<protein>
    <recommendedName>
        <fullName evidence="5">Uronate isomerase</fullName>
        <ecNumber evidence="4">5.3.1.12</ecNumber>
    </recommendedName>
</protein>
<dbReference type="Proteomes" id="UP001318682">
    <property type="component" value="Chromosome"/>
</dbReference>
<dbReference type="EC" id="5.3.1.12" evidence="4"/>
<accession>A0ABZ2BSC3</accession>
<evidence type="ECO:0000256" key="2">
    <source>
        <dbReference type="ARBA" id="ARBA00004892"/>
    </source>
</evidence>
<dbReference type="PANTHER" id="PTHR30068:SF4">
    <property type="entry name" value="URONATE ISOMERASE"/>
    <property type="match status" value="1"/>
</dbReference>
<dbReference type="Gene3D" id="3.20.20.140">
    <property type="entry name" value="Metal-dependent hydrolases"/>
    <property type="match status" value="1"/>
</dbReference>
<dbReference type="RefSeq" id="WP_187428607.1">
    <property type="nucleotide sequence ID" value="NZ_CP143423.1"/>
</dbReference>
<dbReference type="EMBL" id="CP143423">
    <property type="protein sequence ID" value="WVX48221.1"/>
    <property type="molecule type" value="Genomic_DNA"/>
</dbReference>
<dbReference type="PANTHER" id="PTHR30068">
    <property type="entry name" value="URONATE ISOMERASE"/>
    <property type="match status" value="1"/>
</dbReference>
<dbReference type="GO" id="GO:0008880">
    <property type="term" value="F:glucuronate isomerase activity"/>
    <property type="evidence" value="ECO:0007669"/>
    <property type="project" value="UniProtKB-EC"/>
</dbReference>
<dbReference type="InterPro" id="IPR032466">
    <property type="entry name" value="Metal_Hydrolase"/>
</dbReference>
<evidence type="ECO:0000256" key="6">
    <source>
        <dbReference type="ARBA" id="ARBA00023235"/>
    </source>
</evidence>
<sequence length="444" mass="49171">MLYDAIRSLPIVSPHGHTVPQWFSDDLPFADPADLLIIPDHYVFRMLYSQGVALEDLGIGVAPEKRDPRAIFRHLAQHWHLFMGTPSRGWLEHTLRAVFGITETLGPDTSDVIYDQIAAKLSTAQFRPVALLESFGIELLATTDGALDDLSPHASFARKGRKTRLIPTFRPDSVLDPMAKGWSEAMAQLGALTGEDCTTMAGWRAALMARRQHFIHHGATATDHAIDHLATEWLEAGTAQKLLEACLRGRADDAAKRRLYNHMLIEMAQMSIDDGLVMQLHAGSARGTNRALTDRFGADKGADIPLPQNWVRGADGLLNRVGNDAKLTLIAFTLDESVYARELAPMAGHWPALRLGPPWWFHDSPNGIRRYLDAVVESAGYWNLAGFNDDTRALMSIPARHDMWRRAVAEHLDAQIAAGRFGMTDAERIAQWLAVGAARAAYRL</sequence>
<dbReference type="SUPFAM" id="SSF51556">
    <property type="entry name" value="Metallo-dependent hydrolases"/>
    <property type="match status" value="1"/>
</dbReference>
<gene>
    <name evidence="7" type="primary">uxaC</name>
    <name evidence="7" type="ORF">ROLI_013000</name>
</gene>